<dbReference type="Proteomes" id="UP000627253">
    <property type="component" value="Unassembled WGS sequence"/>
</dbReference>
<dbReference type="GO" id="GO:0003924">
    <property type="term" value="F:GTPase activity"/>
    <property type="evidence" value="ECO:0007669"/>
    <property type="project" value="TreeGrafter"/>
</dbReference>
<organism evidence="2 3">
    <name type="scientific">Tricholaema leucomelas</name>
    <name type="common">pied barbet</name>
    <dbReference type="NCBI Taxonomy" id="240729"/>
    <lineage>
        <taxon>Eukaryota</taxon>
        <taxon>Metazoa</taxon>
        <taxon>Chordata</taxon>
        <taxon>Craniata</taxon>
        <taxon>Vertebrata</taxon>
        <taxon>Euteleostomi</taxon>
        <taxon>Archelosauria</taxon>
        <taxon>Archosauria</taxon>
        <taxon>Dinosauria</taxon>
        <taxon>Saurischia</taxon>
        <taxon>Theropoda</taxon>
        <taxon>Coelurosauria</taxon>
        <taxon>Aves</taxon>
        <taxon>Neognathae</taxon>
        <taxon>Neoaves</taxon>
        <taxon>Telluraves</taxon>
        <taxon>Coraciimorphae</taxon>
        <taxon>Piciformes</taxon>
        <taxon>Lybiidae</taxon>
        <taxon>Tricholaema lacrymosa</taxon>
    </lineage>
</organism>
<dbReference type="Gene3D" id="3.40.50.300">
    <property type="entry name" value="P-loop containing nucleotide triphosphate hydrolases"/>
    <property type="match status" value="2"/>
</dbReference>
<dbReference type="PANTHER" id="PTHR47308">
    <property type="entry name" value="NUCLEAR GTPASE SLIP-GC"/>
    <property type="match status" value="1"/>
</dbReference>
<dbReference type="InterPro" id="IPR027417">
    <property type="entry name" value="P-loop_NTPase"/>
</dbReference>
<comment type="caution">
    <text evidence="2">The sequence shown here is derived from an EMBL/GenBank/DDBJ whole genome shotgun (WGS) entry which is preliminary data.</text>
</comment>
<keyword evidence="3" id="KW-1185">Reference proteome</keyword>
<evidence type="ECO:0000259" key="1">
    <source>
        <dbReference type="Pfam" id="PF00350"/>
    </source>
</evidence>
<evidence type="ECO:0000313" key="3">
    <source>
        <dbReference type="Proteomes" id="UP000627253"/>
    </source>
</evidence>
<dbReference type="AlphaFoldDB" id="A0A852IDF7"/>
<feature type="non-terminal residue" evidence="2">
    <location>
        <position position="567"/>
    </location>
</feature>
<dbReference type="SUPFAM" id="SSF52540">
    <property type="entry name" value="P-loop containing nucleoside triphosphate hydrolases"/>
    <property type="match status" value="1"/>
</dbReference>
<name>A0A852IDF7_9PICI</name>
<feature type="domain" description="Dynamin N-terminal" evidence="1">
    <location>
        <begin position="18"/>
        <end position="257"/>
    </location>
</feature>
<sequence>RNRLTSLKPDILLDPIYVGLFGSTGAGKSSLLNAIIDKNFFLPVSGFAACTSCVVQVNTSQSRLYEAKIHLLTDEAWGIFLFLPLKWKQSLSRLLQRAWKDELKNLVALVDVDSDEDDSERKEAVSKISAIYGEEAETKSYEELCRMKPVVSIPSSRCITLRETNDEDLSKKMEPYIRIQSIAAGARGEASTEDGKASLWPLIKNVEVTVPRLQVVPEDVIFVDIPGMGDFNSKRDAMWKENINKCSIIWVVNSFERIQGHKLHEMLLKEGMKAFQRGMCKDISLVVTKSDQIDLNEYKSSKRRRGQSINEHDAILKRNETVKQEKREMMKKDLERKLPGNSEVLQKADLVYTVSSREYWNGKTLSREETEIPKLRDYLKMFSVTQKRNILKEYVSEASSILSLVQSLRSCQIEQYLGVRTSSWQDFMQKITDLEEAIEQCFTHLEQPLSEGLGQAKESYLRNINKIFNQVRNRQGFHRTLKAVCLKEGVFVSRTFGRIDINNSLAQPIYERIDMSFGSIFRIQMDDSSVLKTCLDKFKDAMKQQLQRAVEYAAADRSNKLEFLYQE</sequence>
<dbReference type="CDD" id="cd00882">
    <property type="entry name" value="Ras_like_GTPase"/>
    <property type="match status" value="1"/>
</dbReference>
<gene>
    <name evidence="2" type="primary">Nuggc</name>
    <name evidence="2" type="ORF">TRILEU_R04347</name>
</gene>
<proteinExistence type="predicted"/>
<protein>
    <submittedName>
        <fullName evidence="2">SLIP GTPase</fullName>
    </submittedName>
</protein>
<feature type="non-terminal residue" evidence="2">
    <location>
        <position position="1"/>
    </location>
</feature>
<dbReference type="InterPro" id="IPR053082">
    <property type="entry name" value="Nuclear_GTPase_SLIP-GC"/>
</dbReference>
<evidence type="ECO:0000313" key="2">
    <source>
        <dbReference type="EMBL" id="NXX38914.1"/>
    </source>
</evidence>
<accession>A0A852IDF7</accession>
<dbReference type="InterPro" id="IPR045063">
    <property type="entry name" value="Dynamin_N"/>
</dbReference>
<reference evidence="2" key="1">
    <citation type="submission" date="2020-02" db="EMBL/GenBank/DDBJ databases">
        <title>Bird 10,000 Genomes (B10K) Project - Family phase.</title>
        <authorList>
            <person name="Zhang G."/>
        </authorList>
    </citation>
    <scope>NUCLEOTIDE SEQUENCE</scope>
    <source>
        <strain evidence="2">B10K-DU-002-37</strain>
        <tissue evidence="2">Muscle</tissue>
    </source>
</reference>
<dbReference type="OrthoDB" id="3598281at2759"/>
<dbReference type="Pfam" id="PF00350">
    <property type="entry name" value="Dynamin_N"/>
    <property type="match status" value="1"/>
</dbReference>
<dbReference type="EMBL" id="WAAF01001614">
    <property type="protein sequence ID" value="NXX38914.1"/>
    <property type="molecule type" value="Genomic_DNA"/>
</dbReference>
<dbReference type="PANTHER" id="PTHR47308:SF1">
    <property type="entry name" value="NUCLEAR GTPASE SLIP-GC"/>
    <property type="match status" value="1"/>
</dbReference>